<dbReference type="InterPro" id="IPR031338">
    <property type="entry name" value="KDPG/KHG_AS_2"/>
</dbReference>
<dbReference type="Proteomes" id="UP000239772">
    <property type="component" value="Unassembled WGS sequence"/>
</dbReference>
<keyword evidence="6 9" id="KW-0456">Lyase</keyword>
<protein>
    <recommendedName>
        <fullName evidence="5">2-dehydro-3-deoxy-phosphogluconate aldolase</fullName>
        <ecNumber evidence="5">4.1.2.14</ecNumber>
    </recommendedName>
</protein>
<evidence type="ECO:0000256" key="2">
    <source>
        <dbReference type="ARBA" id="ARBA00004736"/>
    </source>
</evidence>
<dbReference type="Gene3D" id="3.20.20.70">
    <property type="entry name" value="Aldolase class I"/>
    <property type="match status" value="1"/>
</dbReference>
<comment type="subunit">
    <text evidence="4">Homotrimer.</text>
</comment>
<evidence type="ECO:0000256" key="4">
    <source>
        <dbReference type="ARBA" id="ARBA00011233"/>
    </source>
</evidence>
<dbReference type="EMBL" id="PVZS01000025">
    <property type="protein sequence ID" value="PSC03479.1"/>
    <property type="molecule type" value="Genomic_DNA"/>
</dbReference>
<comment type="caution">
    <text evidence="9">The sequence shown here is derived from an EMBL/GenBank/DDBJ whole genome shotgun (WGS) entry which is preliminary data.</text>
</comment>
<comment type="pathway">
    <text evidence="2">Carbohydrate acid metabolism; 2-dehydro-3-deoxy-D-gluconate degradation; D-glyceraldehyde 3-phosphate and pyruvate from 2-dehydro-3-deoxy-D-gluconate: step 2/2.</text>
</comment>
<keyword evidence="7" id="KW-0704">Schiff base</keyword>
<dbReference type="AlphaFoldDB" id="A0A2T1HPN7"/>
<dbReference type="OrthoDB" id="9805177at2"/>
<dbReference type="PROSITE" id="PS00160">
    <property type="entry name" value="ALDOLASE_KDPG_KHG_2"/>
    <property type="match status" value="1"/>
</dbReference>
<evidence type="ECO:0000313" key="10">
    <source>
        <dbReference type="Proteomes" id="UP000239772"/>
    </source>
</evidence>
<keyword evidence="10" id="KW-1185">Reference proteome</keyword>
<dbReference type="NCBIfam" id="NF004325">
    <property type="entry name" value="PRK05718.1"/>
    <property type="match status" value="1"/>
</dbReference>
<dbReference type="Pfam" id="PF01081">
    <property type="entry name" value="Aldolase"/>
    <property type="match status" value="1"/>
</dbReference>
<reference evidence="10" key="1">
    <citation type="submission" date="2018-03" db="EMBL/GenBank/DDBJ databases">
        <authorList>
            <person name="Sun L."/>
            <person name="Liu H."/>
            <person name="Chen W."/>
            <person name="Huang K."/>
            <person name="Liu W."/>
            <person name="Gao X."/>
        </authorList>
    </citation>
    <scope>NUCLEOTIDE SEQUENCE [LARGE SCALE GENOMIC DNA]</scope>
    <source>
        <strain evidence="10">SH9</strain>
    </source>
</reference>
<evidence type="ECO:0000256" key="8">
    <source>
        <dbReference type="ARBA" id="ARBA00023277"/>
    </source>
</evidence>
<evidence type="ECO:0000256" key="7">
    <source>
        <dbReference type="ARBA" id="ARBA00023270"/>
    </source>
</evidence>
<dbReference type="EC" id="4.1.2.14" evidence="5"/>
<sequence>MLRRAPVVPVLTIDDPHTAVPLAQALVAGGLPALEITLRTDAALDAMEQIAQHVPDAIVGAGTVLTPSQVGEATSAGAQFLVSPGCTTKLAEAAARGSTPLLPGASTASEAMTLAEMGYHLMKFFPAEPAGGAAFLKALGAPLPQIQFCPTGGIDAEKAKTYLALPNVICVGGSWIAPASAVKAGDWSAITALSRAAAALRA</sequence>
<evidence type="ECO:0000313" key="9">
    <source>
        <dbReference type="EMBL" id="PSC03479.1"/>
    </source>
</evidence>
<dbReference type="GO" id="GO:0008675">
    <property type="term" value="F:2-dehydro-3-deoxy-phosphogluconate aldolase activity"/>
    <property type="evidence" value="ECO:0007669"/>
    <property type="project" value="UniProtKB-EC"/>
</dbReference>
<dbReference type="NCBIfam" id="TIGR01182">
    <property type="entry name" value="eda"/>
    <property type="match status" value="1"/>
</dbReference>
<dbReference type="SUPFAM" id="SSF51569">
    <property type="entry name" value="Aldolase"/>
    <property type="match status" value="1"/>
</dbReference>
<evidence type="ECO:0000256" key="6">
    <source>
        <dbReference type="ARBA" id="ARBA00023239"/>
    </source>
</evidence>
<dbReference type="CDD" id="cd00452">
    <property type="entry name" value="KDPG_aldolase"/>
    <property type="match status" value="1"/>
</dbReference>
<organism evidence="9 10">
    <name type="scientific">Alsobacter soli</name>
    <dbReference type="NCBI Taxonomy" id="2109933"/>
    <lineage>
        <taxon>Bacteria</taxon>
        <taxon>Pseudomonadati</taxon>
        <taxon>Pseudomonadota</taxon>
        <taxon>Alphaproteobacteria</taxon>
        <taxon>Hyphomicrobiales</taxon>
        <taxon>Alsobacteraceae</taxon>
        <taxon>Alsobacter</taxon>
    </lineage>
</organism>
<keyword evidence="8" id="KW-0119">Carbohydrate metabolism</keyword>
<name>A0A2T1HPN7_9HYPH</name>
<dbReference type="InterPro" id="IPR013785">
    <property type="entry name" value="Aldolase_TIM"/>
</dbReference>
<dbReference type="InterPro" id="IPR000887">
    <property type="entry name" value="Aldlse_KDPG_KHG"/>
</dbReference>
<comment type="catalytic activity">
    <reaction evidence="1">
        <text>2-dehydro-3-deoxy-6-phospho-D-gluconate = D-glyceraldehyde 3-phosphate + pyruvate</text>
        <dbReference type="Rhea" id="RHEA:17089"/>
        <dbReference type="ChEBI" id="CHEBI:15361"/>
        <dbReference type="ChEBI" id="CHEBI:57569"/>
        <dbReference type="ChEBI" id="CHEBI:59776"/>
        <dbReference type="EC" id="4.1.2.14"/>
    </reaction>
</comment>
<comment type="similarity">
    <text evidence="3">Belongs to the KHG/KDPG aldolase family.</text>
</comment>
<dbReference type="InterPro" id="IPR031337">
    <property type="entry name" value="KDPG/KHG_AS_1"/>
</dbReference>
<dbReference type="PANTHER" id="PTHR30246:SF1">
    <property type="entry name" value="2-DEHYDRO-3-DEOXY-6-PHOSPHOGALACTONATE ALDOLASE-RELATED"/>
    <property type="match status" value="1"/>
</dbReference>
<proteinExistence type="inferred from homology"/>
<dbReference type="PROSITE" id="PS00159">
    <property type="entry name" value="ALDOLASE_KDPG_KHG_1"/>
    <property type="match status" value="1"/>
</dbReference>
<evidence type="ECO:0000256" key="5">
    <source>
        <dbReference type="ARBA" id="ARBA00013063"/>
    </source>
</evidence>
<dbReference type="PANTHER" id="PTHR30246">
    <property type="entry name" value="2-KETO-3-DEOXY-6-PHOSPHOGLUCONATE ALDOLASE"/>
    <property type="match status" value="1"/>
</dbReference>
<gene>
    <name evidence="9" type="ORF">SLNSH_18805</name>
</gene>
<evidence type="ECO:0000256" key="3">
    <source>
        <dbReference type="ARBA" id="ARBA00006906"/>
    </source>
</evidence>
<evidence type="ECO:0000256" key="1">
    <source>
        <dbReference type="ARBA" id="ARBA00000654"/>
    </source>
</evidence>
<accession>A0A2T1HPN7</accession>